<evidence type="ECO:0000259" key="3">
    <source>
        <dbReference type="Pfam" id="PF10079"/>
    </source>
</evidence>
<dbReference type="AlphaFoldDB" id="A0A6I0F225"/>
<evidence type="ECO:0000313" key="6">
    <source>
        <dbReference type="Proteomes" id="UP000468766"/>
    </source>
</evidence>
<dbReference type="EC" id="6.-.-.-" evidence="2"/>
<sequence>MGRKGIFLDFQRVDSLFTGLAQAYVKREADVASLFPYDYSSLESYWRRSKWIDEYCSIPRNAVAEILVEEQHRLSLLAGTNGDDNKALEAAKNINHSQSLVVITGQQTGLFTGPHFTLLKAFTAIAHAQRLQDFLGRPVIPLFWMATEDHDFEEVSKTELAQGEKVHTIALADKRASKKPIGQLNLPEKWLETVDAFTSLLPQNDKGSEWKRFLMELSSRTSSFSDFFAVLIHRLTASYGLVIFDPMNKAFKELDETKTFYKELIKKHDSLAKELSHACGHIRSLGYEPQVEKPAQQLYLFYHHDGERKAIVKESGLDKSSVPCFQVLNSEVSFYEQELIELLQQEPTKFSSNVISRPLWQDRIFPTIAYVAGPGEIAYYASYGPIYNLMNQQMPPILPRLSVTFVEGYIGKLLNRYNSTFEDFREHADHIMAQAIKAEDKLSIDLLFDLLRSDVQESYQKIIEPLAKWDLHTGKLAEENFERVIGQINYLEKKAQQRHRQNCQEIKKHFNKLQSHLWPGGPQERILNVLPYLIKYERLTDELLEVPMEYLDSHLLLYL</sequence>
<reference evidence="5 6" key="1">
    <citation type="submission" date="2019-10" db="EMBL/GenBank/DDBJ databases">
        <title>Whole-genome sequence of the extremophile Heliorestis acidaminivorans DSM 24790.</title>
        <authorList>
            <person name="Kyndt J.A."/>
            <person name="Meyer T.E."/>
        </authorList>
    </citation>
    <scope>NUCLEOTIDE SEQUENCE [LARGE SCALE GENOMIC DNA]</scope>
    <source>
        <strain evidence="5 6">DSM 24790</strain>
    </source>
</reference>
<dbReference type="PIRSF" id="PIRSF012535">
    <property type="entry name" value="UCP012535"/>
    <property type="match status" value="1"/>
</dbReference>
<dbReference type="InterPro" id="IPR011199">
    <property type="entry name" value="Bacillithiol_biosynth_BshC"/>
</dbReference>
<dbReference type="Pfam" id="PF24850">
    <property type="entry name" value="CC_BshC"/>
    <property type="match status" value="1"/>
</dbReference>
<comment type="caution">
    <text evidence="5">The sequence shown here is derived from an EMBL/GenBank/DDBJ whole genome shotgun (WGS) entry which is preliminary data.</text>
</comment>
<comment type="similarity">
    <text evidence="2">Belongs to the BshC family.</text>
</comment>
<feature type="domain" description="Bacillithiol biosynthesis BshC C-terminal coiled-coil" evidence="4">
    <location>
        <begin position="403"/>
        <end position="559"/>
    </location>
</feature>
<dbReference type="EMBL" id="WBXO01000001">
    <property type="protein sequence ID" value="KAB2954141.1"/>
    <property type="molecule type" value="Genomic_DNA"/>
</dbReference>
<dbReference type="InterPro" id="IPR055399">
    <property type="entry name" value="CC_BshC"/>
</dbReference>
<dbReference type="Pfam" id="PF10079">
    <property type="entry name" value="Rossmann-like_BshC"/>
    <property type="match status" value="1"/>
</dbReference>
<evidence type="ECO:0000256" key="2">
    <source>
        <dbReference type="HAMAP-Rule" id="MF_01867"/>
    </source>
</evidence>
<dbReference type="InterPro" id="IPR055398">
    <property type="entry name" value="Rossmann-like_BshC"/>
</dbReference>
<dbReference type="HAMAP" id="MF_01867">
    <property type="entry name" value="BshC"/>
    <property type="match status" value="1"/>
</dbReference>
<dbReference type="GO" id="GO:0016874">
    <property type="term" value="F:ligase activity"/>
    <property type="evidence" value="ECO:0007669"/>
    <property type="project" value="UniProtKB-UniRule"/>
</dbReference>
<keyword evidence="1 2" id="KW-0436">Ligase</keyword>
<dbReference type="NCBIfam" id="TIGR03998">
    <property type="entry name" value="thiol_BshC"/>
    <property type="match status" value="1"/>
</dbReference>
<evidence type="ECO:0000259" key="4">
    <source>
        <dbReference type="Pfam" id="PF24850"/>
    </source>
</evidence>
<evidence type="ECO:0000313" key="5">
    <source>
        <dbReference type="EMBL" id="KAB2954141.1"/>
    </source>
</evidence>
<name>A0A6I0F225_9FIRM</name>
<keyword evidence="6" id="KW-1185">Reference proteome</keyword>
<dbReference type="OrthoDB" id="9765151at2"/>
<gene>
    <name evidence="2 5" type="primary">bshC</name>
    <name evidence="5" type="ORF">F9B85_00085</name>
</gene>
<accession>A0A6I0F225</accession>
<organism evidence="5 6">
    <name type="scientific">Heliorestis acidaminivorans</name>
    <dbReference type="NCBI Taxonomy" id="553427"/>
    <lineage>
        <taxon>Bacteria</taxon>
        <taxon>Bacillati</taxon>
        <taxon>Bacillota</taxon>
        <taxon>Clostridia</taxon>
        <taxon>Eubacteriales</taxon>
        <taxon>Heliobacteriaceae</taxon>
        <taxon>Heliorestis</taxon>
    </lineage>
</organism>
<comment type="function">
    <text evidence="2">Involved in bacillithiol (BSH) biosynthesis. May catalyze the last step of the pathway, the addition of cysteine to glucosamine malate (GlcN-Mal) to generate BSH.</text>
</comment>
<dbReference type="Proteomes" id="UP000468766">
    <property type="component" value="Unassembled WGS sequence"/>
</dbReference>
<proteinExistence type="inferred from homology"/>
<evidence type="ECO:0000256" key="1">
    <source>
        <dbReference type="ARBA" id="ARBA00022598"/>
    </source>
</evidence>
<feature type="domain" description="Bacillithiol biosynthesis BshC N-terminal Rossmann-like" evidence="3">
    <location>
        <begin position="18"/>
        <end position="401"/>
    </location>
</feature>
<protein>
    <recommendedName>
        <fullName evidence="2">Putative cysteine ligase BshC</fullName>
        <ecNumber evidence="2">6.-.-.-</ecNumber>
    </recommendedName>
</protein>